<dbReference type="InterPro" id="IPR016163">
    <property type="entry name" value="Ald_DH_C"/>
</dbReference>
<proteinExistence type="inferred from homology"/>
<name>A0A2K9NX07_BACTC</name>
<dbReference type="AlphaFoldDB" id="A0A2K9NX07"/>
<protein>
    <submittedName>
        <fullName evidence="4">Succinylglutamate-semialdehyde dehydrogenase</fullName>
    </submittedName>
</protein>
<dbReference type="PROSITE" id="PS00687">
    <property type="entry name" value="ALDEHYDE_DEHYDR_GLU"/>
    <property type="match status" value="1"/>
</dbReference>
<gene>
    <name evidence="4" type="ORF">C0V70_18410</name>
</gene>
<evidence type="ECO:0000256" key="2">
    <source>
        <dbReference type="RuleBase" id="RU003345"/>
    </source>
</evidence>
<dbReference type="InterPro" id="IPR016162">
    <property type="entry name" value="Ald_DH_N"/>
</dbReference>
<dbReference type="RefSeq" id="WP_102245329.1">
    <property type="nucleotide sequence ID" value="NZ_CP025704.1"/>
</dbReference>
<dbReference type="Gene3D" id="3.40.309.10">
    <property type="entry name" value="Aldehyde Dehydrogenase, Chain A, domain 2"/>
    <property type="match status" value="1"/>
</dbReference>
<evidence type="ECO:0000259" key="3">
    <source>
        <dbReference type="Pfam" id="PF00171"/>
    </source>
</evidence>
<dbReference type="Gene3D" id="3.40.605.10">
    <property type="entry name" value="Aldehyde Dehydrogenase, Chain A, domain 1"/>
    <property type="match status" value="1"/>
</dbReference>
<organism evidence="4 5">
    <name type="scientific">Bacteriovorax stolpii</name>
    <name type="common">Bdellovibrio stolpii</name>
    <dbReference type="NCBI Taxonomy" id="960"/>
    <lineage>
        <taxon>Bacteria</taxon>
        <taxon>Pseudomonadati</taxon>
        <taxon>Bdellovibrionota</taxon>
        <taxon>Bacteriovoracia</taxon>
        <taxon>Bacteriovoracales</taxon>
        <taxon>Bacteriovoracaceae</taxon>
        <taxon>Bacteriovorax</taxon>
    </lineage>
</organism>
<dbReference type="Proteomes" id="UP000235584">
    <property type="component" value="Chromosome"/>
</dbReference>
<dbReference type="OrthoDB" id="5287617at2"/>
<dbReference type="SUPFAM" id="SSF53720">
    <property type="entry name" value="ALDH-like"/>
    <property type="match status" value="1"/>
</dbReference>
<feature type="domain" description="Aldehyde dehydrogenase" evidence="3">
    <location>
        <begin position="45"/>
        <end position="470"/>
    </location>
</feature>
<dbReference type="InterPro" id="IPR015590">
    <property type="entry name" value="Aldehyde_DH_dom"/>
</dbReference>
<comment type="similarity">
    <text evidence="2">Belongs to the aldehyde dehydrogenase family.</text>
</comment>
<dbReference type="KEGG" id="bsto:C0V70_18410"/>
<dbReference type="EMBL" id="CP025704">
    <property type="protein sequence ID" value="AUO00042.1"/>
    <property type="molecule type" value="Genomic_DNA"/>
</dbReference>
<dbReference type="GO" id="GO:0016620">
    <property type="term" value="F:oxidoreductase activity, acting on the aldehyde or oxo group of donors, NAD or NADP as acceptor"/>
    <property type="evidence" value="ECO:0007669"/>
    <property type="project" value="InterPro"/>
</dbReference>
<dbReference type="InterPro" id="IPR029510">
    <property type="entry name" value="Ald_DH_CS_GLU"/>
</dbReference>
<evidence type="ECO:0000313" key="4">
    <source>
        <dbReference type="EMBL" id="AUO00042.1"/>
    </source>
</evidence>
<accession>A0A2K9NX07</accession>
<sequence>MTKYKILGNYYNGNFNLPATTGPLAVENIIKRSCPADLSLALWEAPVDYRDVDRVVESAIKGFKTWRKLSQQERNDYLKKYQAEVKKRQEEIAIAIAYETGKPLWDSKTEAASVVAKVDVTINDSLPRISNKQIDAILPKTNGHIVFKPLGPSLIIGPFNFPCHLANGQILSSLIAGNSIIFKPSEKTCYSAQLMIECFHAAGFPEGVVNLIQGDGEVARRLLKEKSVKGVFFTGSKEVGKKILDITHHDLSKLVSLELGGKNTTILHKDANQDHALQELLKSCFLSSGQRCTSTSIVAIHRSIQDEFIAKFHEMAKKIIIDHPVEFSREPFMGPLVDQGAVDAYLLFMGMAKREGIQEIMRGKQLDKTKKGHYVSPSIHLAERWNNDSMFLHSEIFGPNVTFIPYDTIEEAISIANATEYGLAAAVFTKDQAIFKQCVEEIDSGLVNFNRSTVGASAKLPFGGVKNSGNYHPAALTTIDACVYQMSCLEVLSDEPEDIKSIIGLDL</sequence>
<evidence type="ECO:0000313" key="5">
    <source>
        <dbReference type="Proteomes" id="UP000235584"/>
    </source>
</evidence>
<keyword evidence="1 2" id="KW-0560">Oxidoreductase</keyword>
<dbReference type="PANTHER" id="PTHR11699">
    <property type="entry name" value="ALDEHYDE DEHYDROGENASE-RELATED"/>
    <property type="match status" value="1"/>
</dbReference>
<reference evidence="4 5" key="1">
    <citation type="submission" date="2018-01" db="EMBL/GenBank/DDBJ databases">
        <title>Complete genome sequence of Bacteriovorax stolpii DSM12778.</title>
        <authorList>
            <person name="Tang B."/>
            <person name="Chang J."/>
        </authorList>
    </citation>
    <scope>NUCLEOTIDE SEQUENCE [LARGE SCALE GENOMIC DNA]</scope>
    <source>
        <strain evidence="4 5">DSM 12778</strain>
    </source>
</reference>
<dbReference type="InterPro" id="IPR016161">
    <property type="entry name" value="Ald_DH/histidinol_DH"/>
</dbReference>
<keyword evidence="5" id="KW-1185">Reference proteome</keyword>
<dbReference type="Pfam" id="PF00171">
    <property type="entry name" value="Aldedh"/>
    <property type="match status" value="1"/>
</dbReference>
<evidence type="ECO:0000256" key="1">
    <source>
        <dbReference type="ARBA" id="ARBA00023002"/>
    </source>
</evidence>